<sequence>MVIPLIRENLSVECQLEAVGALLIDDESDDQSWVIDWVSSELDLAEQTQPA</sequence>
<gene>
    <name evidence="1" type="ORF">MGWOODY_Clf853</name>
</gene>
<organism evidence="1">
    <name type="scientific">hydrothermal vent metagenome</name>
    <dbReference type="NCBI Taxonomy" id="652676"/>
    <lineage>
        <taxon>unclassified sequences</taxon>
        <taxon>metagenomes</taxon>
        <taxon>ecological metagenomes</taxon>
    </lineage>
</organism>
<reference evidence="1" key="1">
    <citation type="submission" date="2015-10" db="EMBL/GenBank/DDBJ databases">
        <authorList>
            <person name="Gilbert D.G."/>
        </authorList>
    </citation>
    <scope>NUCLEOTIDE SEQUENCE</scope>
</reference>
<dbReference type="EMBL" id="FAXA01000350">
    <property type="protein sequence ID" value="CUV03060.1"/>
    <property type="molecule type" value="Genomic_DNA"/>
</dbReference>
<protein>
    <submittedName>
        <fullName evidence="1">Uncharacterized protein</fullName>
    </submittedName>
</protein>
<dbReference type="AlphaFoldDB" id="A0A160VE74"/>
<accession>A0A160VE74</accession>
<evidence type="ECO:0000313" key="1">
    <source>
        <dbReference type="EMBL" id="CUV03060.1"/>
    </source>
</evidence>
<proteinExistence type="predicted"/>
<name>A0A160VE74_9ZZZZ</name>